<evidence type="ECO:0000313" key="2">
    <source>
        <dbReference type="EMBL" id="PLB44983.1"/>
    </source>
</evidence>
<dbReference type="PANTHER" id="PTHR31410">
    <property type="entry name" value="TRANSMEMBRANE PROTEIN 246"/>
    <property type="match status" value="1"/>
</dbReference>
<dbReference type="VEuPathDB" id="FungiDB:P170DRAFT_513078"/>
<reference evidence="2 3" key="1">
    <citation type="submission" date="2016-12" db="EMBL/GenBank/DDBJ databases">
        <title>The genomes of Aspergillus section Nigri reveals drivers in fungal speciation.</title>
        <authorList>
            <consortium name="DOE Joint Genome Institute"/>
            <person name="Vesth T.C."/>
            <person name="Nybo J."/>
            <person name="Theobald S."/>
            <person name="Brandl J."/>
            <person name="Frisvad J.C."/>
            <person name="Nielsen K.F."/>
            <person name="Lyhne E.K."/>
            <person name="Kogle M.E."/>
            <person name="Kuo A."/>
            <person name="Riley R."/>
            <person name="Clum A."/>
            <person name="Nolan M."/>
            <person name="Lipzen A."/>
            <person name="Salamov A."/>
            <person name="Henrissat B."/>
            <person name="Wiebenga A."/>
            <person name="De Vries R.P."/>
            <person name="Grigoriev I.V."/>
            <person name="Mortensen U.H."/>
            <person name="Andersen M.R."/>
            <person name="Baker S.E."/>
        </authorList>
    </citation>
    <scope>NUCLEOTIDE SEQUENCE [LARGE SCALE GENOMIC DNA]</scope>
    <source>
        <strain evidence="2 3">IBT 23096</strain>
    </source>
</reference>
<gene>
    <name evidence="2" type="ORF">P170DRAFT_513078</name>
</gene>
<organism evidence="2 3">
    <name type="scientific">Aspergillus steynii IBT 23096</name>
    <dbReference type="NCBI Taxonomy" id="1392250"/>
    <lineage>
        <taxon>Eukaryota</taxon>
        <taxon>Fungi</taxon>
        <taxon>Dikarya</taxon>
        <taxon>Ascomycota</taxon>
        <taxon>Pezizomycotina</taxon>
        <taxon>Eurotiomycetes</taxon>
        <taxon>Eurotiomycetidae</taxon>
        <taxon>Eurotiales</taxon>
        <taxon>Aspergillaceae</taxon>
        <taxon>Aspergillus</taxon>
        <taxon>Aspergillus subgen. Circumdati</taxon>
    </lineage>
</organism>
<dbReference type="InterPro" id="IPR029675">
    <property type="entry name" value="PGAP4"/>
</dbReference>
<accession>A0A2I2FWG0</accession>
<evidence type="ECO:0000313" key="3">
    <source>
        <dbReference type="Proteomes" id="UP000234275"/>
    </source>
</evidence>
<dbReference type="GeneID" id="36562766"/>
<dbReference type="GO" id="GO:0000139">
    <property type="term" value="C:Golgi membrane"/>
    <property type="evidence" value="ECO:0007669"/>
    <property type="project" value="InterPro"/>
</dbReference>
<evidence type="ECO:0008006" key="4">
    <source>
        <dbReference type="Google" id="ProtNLM"/>
    </source>
</evidence>
<dbReference type="GO" id="GO:0016757">
    <property type="term" value="F:glycosyltransferase activity"/>
    <property type="evidence" value="ECO:0007669"/>
    <property type="project" value="InterPro"/>
</dbReference>
<keyword evidence="1" id="KW-0472">Membrane</keyword>
<dbReference type="Proteomes" id="UP000234275">
    <property type="component" value="Unassembled WGS sequence"/>
</dbReference>
<evidence type="ECO:0000256" key="1">
    <source>
        <dbReference type="SAM" id="Phobius"/>
    </source>
</evidence>
<dbReference type="AlphaFoldDB" id="A0A2I2FWG0"/>
<proteinExistence type="predicted"/>
<dbReference type="CDD" id="cd22189">
    <property type="entry name" value="PGAP4-like_fungal"/>
    <property type="match status" value="1"/>
</dbReference>
<keyword evidence="1" id="KW-0812">Transmembrane</keyword>
<dbReference type="EMBL" id="MSFO01000008">
    <property type="protein sequence ID" value="PLB44983.1"/>
    <property type="molecule type" value="Genomic_DNA"/>
</dbReference>
<dbReference type="GO" id="GO:0006506">
    <property type="term" value="P:GPI anchor biosynthetic process"/>
    <property type="evidence" value="ECO:0007669"/>
    <property type="project" value="InterPro"/>
</dbReference>
<keyword evidence="1" id="KW-1133">Transmembrane helix</keyword>
<dbReference type="RefSeq" id="XP_024700285.1">
    <property type="nucleotide sequence ID" value="XM_024855060.1"/>
</dbReference>
<protein>
    <recommendedName>
        <fullName evidence="4">Integral membrane protein</fullName>
    </recommendedName>
</protein>
<feature type="transmembrane region" description="Helical" evidence="1">
    <location>
        <begin position="5"/>
        <end position="22"/>
    </location>
</feature>
<feature type="transmembrane region" description="Helical" evidence="1">
    <location>
        <begin position="272"/>
        <end position="291"/>
    </location>
</feature>
<sequence length="408" mass="46733">MRPIIWKLIISLSFVLCFVWYGKEHFYRDPGSVFYDRENAFEERYSQHRKGEVNEFVQSRLTANPDQYSKSGPRPALCAAFSSVQRRSTQYLETALGSLVHGLTPHEREDLYLAVLIAETNASTHSSWDKQWVHDLADDVFTYNVSTKEHAYLNRLQQTSEYSEKGVYDYIYALRRCFEAGTPYVAMLEDDIILADGWLVRTLSSLKQIASSAEGPWLYMRLFNQERSIGWANQYVGGNNEHWIIFGIGLALSSSALFARKRWRTARTWIDIETLCIVVLVLNPALVILFFQSGKASLLPPSPGVFEEPFGCCSQAMVFPREKVPMLVSFLESKQKGQVDLLLNDLAEEEELGRYAMYPVQAQHIGLESARKTLKTEAQAIWSMAFEDLDASALRKEHLQMAQNYYSH</sequence>
<comment type="caution">
    <text evidence="2">The sequence shown here is derived from an EMBL/GenBank/DDBJ whole genome shotgun (WGS) entry which is preliminary data.</text>
</comment>
<name>A0A2I2FWG0_9EURO</name>
<dbReference type="OrthoDB" id="2016523at2759"/>
<keyword evidence="3" id="KW-1185">Reference proteome</keyword>
<dbReference type="PANTHER" id="PTHR31410:SF1">
    <property type="entry name" value="POST-GPI ATTACHMENT TO PROTEINS FACTOR 4"/>
    <property type="match status" value="1"/>
</dbReference>